<dbReference type="AlphaFoldDB" id="A0A8J9V7T8"/>
<dbReference type="Pfam" id="PF02185">
    <property type="entry name" value="HR1"/>
    <property type="match status" value="1"/>
</dbReference>
<dbReference type="SUPFAM" id="SSF50156">
    <property type="entry name" value="PDZ domain-like"/>
    <property type="match status" value="1"/>
</dbReference>
<dbReference type="Pfam" id="PF00595">
    <property type="entry name" value="PDZ"/>
    <property type="match status" value="1"/>
</dbReference>
<name>A0A8J9V7T8_9NEOP</name>
<dbReference type="Proteomes" id="UP000838878">
    <property type="component" value="Chromosome 12"/>
</dbReference>
<dbReference type="InterPro" id="IPR036034">
    <property type="entry name" value="PDZ_sf"/>
</dbReference>
<comment type="similarity">
    <text evidence="1">Belongs to the RHPN family.</text>
</comment>
<feature type="region of interest" description="Disordered" evidence="4">
    <location>
        <begin position="532"/>
        <end position="564"/>
    </location>
</feature>
<feature type="compositionally biased region" description="Low complexity" evidence="4">
    <location>
        <begin position="724"/>
        <end position="737"/>
    </location>
</feature>
<dbReference type="GO" id="GO:0007165">
    <property type="term" value="P:signal transduction"/>
    <property type="evidence" value="ECO:0007669"/>
    <property type="project" value="InterPro"/>
</dbReference>
<dbReference type="InterPro" id="IPR036274">
    <property type="entry name" value="HR1_rpt_sf"/>
</dbReference>
<dbReference type="CDD" id="cd06712">
    <property type="entry name" value="PDZ_rhophilin-like"/>
    <property type="match status" value="1"/>
</dbReference>
<organism evidence="8 9">
    <name type="scientific">Brenthis ino</name>
    <name type="common">lesser marbled fritillary</name>
    <dbReference type="NCBI Taxonomy" id="405034"/>
    <lineage>
        <taxon>Eukaryota</taxon>
        <taxon>Metazoa</taxon>
        <taxon>Ecdysozoa</taxon>
        <taxon>Arthropoda</taxon>
        <taxon>Hexapoda</taxon>
        <taxon>Insecta</taxon>
        <taxon>Pterygota</taxon>
        <taxon>Neoptera</taxon>
        <taxon>Endopterygota</taxon>
        <taxon>Lepidoptera</taxon>
        <taxon>Glossata</taxon>
        <taxon>Ditrysia</taxon>
        <taxon>Papilionoidea</taxon>
        <taxon>Nymphalidae</taxon>
        <taxon>Heliconiinae</taxon>
        <taxon>Argynnini</taxon>
        <taxon>Brenthis</taxon>
    </lineage>
</organism>
<evidence type="ECO:0000259" key="7">
    <source>
        <dbReference type="PROSITE" id="PS51860"/>
    </source>
</evidence>
<feature type="domain" description="BRO1" evidence="6">
    <location>
        <begin position="123"/>
        <end position="514"/>
    </location>
</feature>
<dbReference type="SMART" id="SM01041">
    <property type="entry name" value="BRO1"/>
    <property type="match status" value="1"/>
</dbReference>
<dbReference type="InterPro" id="IPR004328">
    <property type="entry name" value="BRO1_dom"/>
</dbReference>
<dbReference type="EMBL" id="OV170232">
    <property type="protein sequence ID" value="CAH0717598.1"/>
    <property type="molecule type" value="Genomic_DNA"/>
</dbReference>
<evidence type="ECO:0000313" key="9">
    <source>
        <dbReference type="Proteomes" id="UP000838878"/>
    </source>
</evidence>
<dbReference type="InterPro" id="IPR038499">
    <property type="entry name" value="BRO1_sf"/>
</dbReference>
<evidence type="ECO:0000259" key="5">
    <source>
        <dbReference type="PROSITE" id="PS50106"/>
    </source>
</evidence>
<dbReference type="Gene3D" id="1.10.287.160">
    <property type="entry name" value="HR1 repeat"/>
    <property type="match status" value="1"/>
</dbReference>
<feature type="coiled-coil region" evidence="3">
    <location>
        <begin position="89"/>
        <end position="116"/>
    </location>
</feature>
<dbReference type="SUPFAM" id="SSF46585">
    <property type="entry name" value="HR1 repeat"/>
    <property type="match status" value="1"/>
</dbReference>
<dbReference type="PANTHER" id="PTHR23031:SF15">
    <property type="entry name" value="LD12055P"/>
    <property type="match status" value="1"/>
</dbReference>
<feature type="compositionally biased region" description="Polar residues" evidence="4">
    <location>
        <begin position="712"/>
        <end position="723"/>
    </location>
</feature>
<keyword evidence="2 3" id="KW-0175">Coiled coil</keyword>
<evidence type="ECO:0000256" key="2">
    <source>
        <dbReference type="PROSITE-ProRule" id="PRU01207"/>
    </source>
</evidence>
<evidence type="ECO:0000259" key="6">
    <source>
        <dbReference type="PROSITE" id="PS51180"/>
    </source>
</evidence>
<evidence type="ECO:0008006" key="10">
    <source>
        <dbReference type="Google" id="ProtNLM"/>
    </source>
</evidence>
<reference evidence="8" key="1">
    <citation type="submission" date="2021-12" db="EMBL/GenBank/DDBJ databases">
        <authorList>
            <person name="Martin H S."/>
        </authorList>
    </citation>
    <scope>NUCLEOTIDE SEQUENCE</scope>
</reference>
<dbReference type="GO" id="GO:0051497">
    <property type="term" value="P:negative regulation of stress fiber assembly"/>
    <property type="evidence" value="ECO:0007669"/>
    <property type="project" value="TreeGrafter"/>
</dbReference>
<feature type="non-terminal residue" evidence="8">
    <location>
        <position position="768"/>
    </location>
</feature>
<evidence type="ECO:0000256" key="1">
    <source>
        <dbReference type="ARBA" id="ARBA00010369"/>
    </source>
</evidence>
<evidence type="ECO:0000313" key="8">
    <source>
        <dbReference type="EMBL" id="CAH0717598.1"/>
    </source>
</evidence>
<feature type="domain" description="PDZ" evidence="5">
    <location>
        <begin position="626"/>
        <end position="703"/>
    </location>
</feature>
<sequence length="768" mass="87182">MSEAQHKTCVRVNSADDEERDEVDHELPKKNPFVRGSDPRVATCRGRLQTRRCQLNQEINKELRLRAGAENLFKATTNRKLRETVALELSFVNSNLQLLKEQLAELNSSVELYQNDSKDCVMPMIPLGLKETKEVDFREPFKDFILEHYSENAAVYEDSISDFMDMRQAIRTPVRSTAGVALLFKYYNQLYYIERRFFPPDRSLGVYFEWFDSLTGVPSCQRTVAFEKACVLFNIAGIYTQIGAKQERTTCSGLDGAVDALLRAAGALRYIHENFTNAPSVDLAADTLLVLGALMTAQARECLFEKLQLQAREACGGRERELCDDLDMCLDLAQESAQLAHVYHQLYEKMQTEGVFNYVPYSWVSLVHVKTEFYKALAHQYCATGLLHAPDARACDRLAALYAPPDTSDGLKYDEEFDRIALGRAHLAEALALYEEALRLQRMCRELRNKEALARVVGAARERAAREHAPPADDFADLLDAPHILPSSKFQLALTPPDFAQYRVEDLFKSLGPIAIFSAKRHWSAPRLIQLQKQTDKHTRRNRRNEETRVKRRSSDKRDRSEDNTTYYNQIIRSDEKYGDDYDKHRVTKQNGVYINSFDNNNHLDYKMDKDYGKKNGRDLRRVASEYNVNNNEEGFGFSVRGDAPVIIAGVEPNSLADIGGMREGDFIISIGDKDVKWSSHEEAVRLLHAAGDRLTLRLATPMDRGCAKSSPEVSHQTNSNQGSVSAASSSSGSSAARSRRAPSWNPFKRHVTRDNSERRSHTNVIFR</sequence>
<dbReference type="SMART" id="SM00742">
    <property type="entry name" value="Hr1"/>
    <property type="match status" value="1"/>
</dbReference>
<dbReference type="Pfam" id="PF03097">
    <property type="entry name" value="BRO1"/>
    <property type="match status" value="1"/>
</dbReference>
<protein>
    <recommendedName>
        <fullName evidence="10">Rhophilin-2</fullName>
    </recommendedName>
</protein>
<dbReference type="SMART" id="SM00228">
    <property type="entry name" value="PDZ"/>
    <property type="match status" value="1"/>
</dbReference>
<evidence type="ECO:0000256" key="4">
    <source>
        <dbReference type="SAM" id="MobiDB-lite"/>
    </source>
</evidence>
<dbReference type="OrthoDB" id="64867at2759"/>
<dbReference type="PROSITE" id="PS51860">
    <property type="entry name" value="REM_1"/>
    <property type="match status" value="1"/>
</dbReference>
<dbReference type="Gene3D" id="2.30.42.10">
    <property type="match status" value="1"/>
</dbReference>
<dbReference type="InterPro" id="IPR001478">
    <property type="entry name" value="PDZ"/>
</dbReference>
<feature type="domain" description="REM-1" evidence="7">
    <location>
        <begin position="38"/>
        <end position="112"/>
    </location>
</feature>
<dbReference type="InterPro" id="IPR011072">
    <property type="entry name" value="HR1_rho-bd"/>
</dbReference>
<proteinExistence type="inferred from homology"/>
<dbReference type="PROSITE" id="PS51180">
    <property type="entry name" value="BRO1"/>
    <property type="match status" value="1"/>
</dbReference>
<feature type="region of interest" description="Disordered" evidence="4">
    <location>
        <begin position="1"/>
        <end position="36"/>
    </location>
</feature>
<dbReference type="PROSITE" id="PS50106">
    <property type="entry name" value="PDZ"/>
    <property type="match status" value="1"/>
</dbReference>
<dbReference type="Gene3D" id="1.25.40.280">
    <property type="entry name" value="alix/aip1 like domains"/>
    <property type="match status" value="1"/>
</dbReference>
<dbReference type="InterPro" id="IPR047138">
    <property type="entry name" value="RHPN1_2"/>
</dbReference>
<dbReference type="PANTHER" id="PTHR23031">
    <property type="entry name" value="RHOPHILIN"/>
    <property type="match status" value="1"/>
</dbReference>
<gene>
    <name evidence="8" type="ORF">BINO364_LOCUS4189</name>
</gene>
<accession>A0A8J9V7T8</accession>
<evidence type="ECO:0000256" key="3">
    <source>
        <dbReference type="SAM" id="Coils"/>
    </source>
</evidence>
<keyword evidence="9" id="KW-1185">Reference proteome</keyword>
<feature type="region of interest" description="Disordered" evidence="4">
    <location>
        <begin position="704"/>
        <end position="768"/>
    </location>
</feature>
<dbReference type="CDD" id="cd11633">
    <property type="entry name" value="HR1_Rhophilin-1"/>
    <property type="match status" value="1"/>
</dbReference>